<dbReference type="SUPFAM" id="SSF46689">
    <property type="entry name" value="Homeodomain-like"/>
    <property type="match status" value="1"/>
</dbReference>
<keyword evidence="2" id="KW-0238">DNA-binding</keyword>
<evidence type="ECO:0000313" key="6">
    <source>
        <dbReference type="Proteomes" id="UP000288490"/>
    </source>
</evidence>
<keyword evidence="6" id="KW-1185">Reference proteome</keyword>
<evidence type="ECO:0000259" key="4">
    <source>
        <dbReference type="PROSITE" id="PS01124"/>
    </source>
</evidence>
<evidence type="ECO:0000256" key="1">
    <source>
        <dbReference type="ARBA" id="ARBA00023015"/>
    </source>
</evidence>
<sequence length="281" mass="32977">MIIINNRKYRDIFFNEEIFSELLFLNVGHETCLPKHSYGPKIREHYVIHYIIKGKGIFKINGKTYHLKEKNFFLIRPNELSYYEADAEEPWEYYWLGFNGSRVEEILLSRFIDQFTDTGMFHSKGNNLNFKFEDLLNSNPFDYSKMLFRYSIFFDLIRMVNGGIPSTKYYEGISMKKMYSKTFMLYIQNSYHLKELTISSIANSMNLNPSYLSQIIKEELGITPIGYLKEYRLQKASVLLELGNITVTEVADLVGYESVPSFSRAFKKLFGQAPSVYKGQH</sequence>
<dbReference type="Pfam" id="PF12833">
    <property type="entry name" value="HTH_18"/>
    <property type="match status" value="1"/>
</dbReference>
<dbReference type="PANTHER" id="PTHR43280:SF2">
    <property type="entry name" value="HTH-TYPE TRANSCRIPTIONAL REGULATOR EXSA"/>
    <property type="match status" value="1"/>
</dbReference>
<dbReference type="InterPro" id="IPR018060">
    <property type="entry name" value="HTH_AraC"/>
</dbReference>
<feature type="domain" description="HTH araC/xylS-type" evidence="4">
    <location>
        <begin position="181"/>
        <end position="280"/>
    </location>
</feature>
<dbReference type="Gene3D" id="2.60.120.280">
    <property type="entry name" value="Regulatory protein AraC"/>
    <property type="match status" value="1"/>
</dbReference>
<dbReference type="CDD" id="cd06986">
    <property type="entry name" value="cupin_MmsR-like_N"/>
    <property type="match status" value="1"/>
</dbReference>
<dbReference type="PRINTS" id="PR00032">
    <property type="entry name" value="HTHARAC"/>
</dbReference>
<keyword evidence="3" id="KW-0804">Transcription</keyword>
<evidence type="ECO:0000313" key="5">
    <source>
        <dbReference type="EMBL" id="RST92124.1"/>
    </source>
</evidence>
<dbReference type="GO" id="GO:0043565">
    <property type="term" value="F:sequence-specific DNA binding"/>
    <property type="evidence" value="ECO:0007669"/>
    <property type="project" value="InterPro"/>
</dbReference>
<proteinExistence type="predicted"/>
<dbReference type="InterPro" id="IPR020449">
    <property type="entry name" value="Tscrpt_reg_AraC-type_HTH"/>
</dbReference>
<organism evidence="5 6">
    <name type="scientific">Vagococcus bubulae</name>
    <dbReference type="NCBI Taxonomy" id="1977868"/>
    <lineage>
        <taxon>Bacteria</taxon>
        <taxon>Bacillati</taxon>
        <taxon>Bacillota</taxon>
        <taxon>Bacilli</taxon>
        <taxon>Lactobacillales</taxon>
        <taxon>Enterococcaceae</taxon>
        <taxon>Vagococcus</taxon>
    </lineage>
</organism>
<dbReference type="Proteomes" id="UP000288490">
    <property type="component" value="Unassembled WGS sequence"/>
</dbReference>
<dbReference type="GO" id="GO:0003700">
    <property type="term" value="F:DNA-binding transcription factor activity"/>
    <property type="evidence" value="ECO:0007669"/>
    <property type="project" value="InterPro"/>
</dbReference>
<keyword evidence="1" id="KW-0805">Transcription regulation</keyword>
<dbReference type="SUPFAM" id="SSF51215">
    <property type="entry name" value="Regulatory protein AraC"/>
    <property type="match status" value="1"/>
</dbReference>
<dbReference type="InterPro" id="IPR018062">
    <property type="entry name" value="HTH_AraC-typ_CS"/>
</dbReference>
<accession>A0A429ZEN9</accession>
<dbReference type="AlphaFoldDB" id="A0A429ZEN9"/>
<dbReference type="InterPro" id="IPR003313">
    <property type="entry name" value="AraC-bd"/>
</dbReference>
<evidence type="ECO:0000256" key="3">
    <source>
        <dbReference type="ARBA" id="ARBA00023163"/>
    </source>
</evidence>
<dbReference type="Gene3D" id="1.10.10.60">
    <property type="entry name" value="Homeodomain-like"/>
    <property type="match status" value="2"/>
</dbReference>
<protein>
    <recommendedName>
        <fullName evidence="4">HTH araC/xylS-type domain-containing protein</fullName>
    </recommendedName>
</protein>
<dbReference type="SMART" id="SM00342">
    <property type="entry name" value="HTH_ARAC"/>
    <property type="match status" value="1"/>
</dbReference>
<dbReference type="InterPro" id="IPR037923">
    <property type="entry name" value="HTH-like"/>
</dbReference>
<dbReference type="RefSeq" id="WP_125958160.1">
    <property type="nucleotide sequence ID" value="NZ_JAQEJV010000017.1"/>
</dbReference>
<dbReference type="OrthoDB" id="9813413at2"/>
<dbReference type="PANTHER" id="PTHR43280">
    <property type="entry name" value="ARAC-FAMILY TRANSCRIPTIONAL REGULATOR"/>
    <property type="match status" value="1"/>
</dbReference>
<dbReference type="InterPro" id="IPR009057">
    <property type="entry name" value="Homeodomain-like_sf"/>
</dbReference>
<comment type="caution">
    <text evidence="5">The sequence shown here is derived from an EMBL/GenBank/DDBJ whole genome shotgun (WGS) entry which is preliminary data.</text>
</comment>
<gene>
    <name evidence="5" type="ORF">CBF36_09175</name>
</gene>
<dbReference type="EMBL" id="NGJT01000018">
    <property type="protein sequence ID" value="RST92124.1"/>
    <property type="molecule type" value="Genomic_DNA"/>
</dbReference>
<dbReference type="PROSITE" id="PS01124">
    <property type="entry name" value="HTH_ARAC_FAMILY_2"/>
    <property type="match status" value="1"/>
</dbReference>
<reference evidence="5 6" key="1">
    <citation type="submission" date="2017-05" db="EMBL/GenBank/DDBJ databases">
        <title>Vagococcus spp. assemblies.</title>
        <authorList>
            <person name="Gulvik C.A."/>
        </authorList>
    </citation>
    <scope>NUCLEOTIDE SEQUENCE [LARGE SCALE GENOMIC DNA]</scope>
    <source>
        <strain evidence="5 6">SS1994</strain>
    </source>
</reference>
<evidence type="ECO:0000256" key="2">
    <source>
        <dbReference type="ARBA" id="ARBA00023125"/>
    </source>
</evidence>
<dbReference type="Pfam" id="PF02311">
    <property type="entry name" value="AraC_binding"/>
    <property type="match status" value="1"/>
</dbReference>
<dbReference type="PROSITE" id="PS00041">
    <property type="entry name" value="HTH_ARAC_FAMILY_1"/>
    <property type="match status" value="1"/>
</dbReference>
<name>A0A429ZEN9_9ENTE</name>